<accession>A0AAE0T6T8</accession>
<name>A0AAE0T6T8_9BIVA</name>
<dbReference type="GO" id="GO:0097367">
    <property type="term" value="F:carbohydrate derivative binding"/>
    <property type="evidence" value="ECO:0007669"/>
    <property type="project" value="InterPro"/>
</dbReference>
<protein>
    <recommendedName>
        <fullName evidence="1">SIS domain-containing protein</fullName>
    </recommendedName>
</protein>
<dbReference type="EMBL" id="JAEAOA010000085">
    <property type="protein sequence ID" value="KAK3604837.1"/>
    <property type="molecule type" value="Genomic_DNA"/>
</dbReference>
<keyword evidence="3" id="KW-1185">Reference proteome</keyword>
<dbReference type="InterPro" id="IPR001347">
    <property type="entry name" value="SIS_dom"/>
</dbReference>
<dbReference type="InterPro" id="IPR050486">
    <property type="entry name" value="Mannose-1P_guanyltransferase"/>
</dbReference>
<feature type="domain" description="SIS" evidence="1">
    <location>
        <begin position="9"/>
        <end position="169"/>
    </location>
</feature>
<reference evidence="2" key="3">
    <citation type="submission" date="2023-05" db="EMBL/GenBank/DDBJ databases">
        <authorList>
            <person name="Smith C.H."/>
        </authorList>
    </citation>
    <scope>NUCLEOTIDE SEQUENCE</scope>
    <source>
        <strain evidence="2">CHS0354</strain>
        <tissue evidence="2">Mantle</tissue>
    </source>
</reference>
<dbReference type="InterPro" id="IPR046348">
    <property type="entry name" value="SIS_dom_sf"/>
</dbReference>
<proteinExistence type="predicted"/>
<dbReference type="SUPFAM" id="SSF53448">
    <property type="entry name" value="Nucleotide-diphospho-sugar transferases"/>
    <property type="match status" value="1"/>
</dbReference>
<dbReference type="Gene3D" id="3.90.550.10">
    <property type="entry name" value="Spore Coat Polysaccharide Biosynthesis Protein SpsA, Chain A"/>
    <property type="match status" value="1"/>
</dbReference>
<dbReference type="Proteomes" id="UP001195483">
    <property type="component" value="Unassembled WGS sequence"/>
</dbReference>
<dbReference type="InterPro" id="IPR035461">
    <property type="entry name" value="GmhA/DiaA"/>
</dbReference>
<evidence type="ECO:0000259" key="1">
    <source>
        <dbReference type="PROSITE" id="PS51464"/>
    </source>
</evidence>
<dbReference type="GO" id="GO:1901135">
    <property type="term" value="P:carbohydrate derivative metabolic process"/>
    <property type="evidence" value="ECO:0007669"/>
    <property type="project" value="InterPro"/>
</dbReference>
<dbReference type="SUPFAM" id="SSF53697">
    <property type="entry name" value="SIS domain"/>
    <property type="match status" value="1"/>
</dbReference>
<dbReference type="Pfam" id="PF00483">
    <property type="entry name" value="NTP_transferase"/>
    <property type="match status" value="1"/>
</dbReference>
<gene>
    <name evidence="2" type="ORF">CHS0354_000499</name>
</gene>
<dbReference type="CDD" id="cd06915">
    <property type="entry name" value="NTP_transferase_WcbM_like"/>
    <property type="match status" value="1"/>
</dbReference>
<dbReference type="AlphaFoldDB" id="A0AAE0T6T8"/>
<dbReference type="PANTHER" id="PTHR22572">
    <property type="entry name" value="SUGAR-1-PHOSPHATE GUANYL TRANSFERASE"/>
    <property type="match status" value="1"/>
</dbReference>
<dbReference type="InterPro" id="IPR029044">
    <property type="entry name" value="Nucleotide-diphossugar_trans"/>
</dbReference>
<evidence type="ECO:0000313" key="2">
    <source>
        <dbReference type="EMBL" id="KAK3604837.1"/>
    </source>
</evidence>
<reference evidence="2" key="1">
    <citation type="journal article" date="2021" name="Genome Biol. Evol.">
        <title>A High-Quality Reference Genome for a Parasitic Bivalve with Doubly Uniparental Inheritance (Bivalvia: Unionida).</title>
        <authorList>
            <person name="Smith C.H."/>
        </authorList>
    </citation>
    <scope>NUCLEOTIDE SEQUENCE</scope>
    <source>
        <strain evidence="2">CHS0354</strain>
    </source>
</reference>
<sequence>MVEVVSNVCIEALSSKKKIMVAGNGGSAADAQHFAAELLGKFYINRPSLAAIALTTDTSTITATGNDFSFDLVFSRQLEGLGQEGDVFIGISTSGNAFAHRTSNLFSDRKNTLRISIMNTAIILAGGFGTRLQSVVSDVPKPMAPINGLPFLSYILNSLSFYNISKVILSVGYKHDVIQNYFGELWKNIGITYALETIPLGTGGAINLALTYTNEPQVFVLNGDTFFDINFFDLAVCHKEKHAGITVAVKEVINKGRYGSIAIQDDQKIISFSEKQNDQSGLINGGIYALDTHFYEGIKAKEGSFSLEKDVLELAVSTNLIYAFKSDGYFIDIGIPEDYLKAQVDFKSLVK</sequence>
<dbReference type="PROSITE" id="PS51464">
    <property type="entry name" value="SIS"/>
    <property type="match status" value="1"/>
</dbReference>
<comment type="caution">
    <text evidence="2">The sequence shown here is derived from an EMBL/GenBank/DDBJ whole genome shotgun (WGS) entry which is preliminary data.</text>
</comment>
<dbReference type="Gene3D" id="3.40.50.10490">
    <property type="entry name" value="Glucose-6-phosphate isomerase like protein, domain 1"/>
    <property type="match status" value="1"/>
</dbReference>
<reference evidence="2" key="2">
    <citation type="journal article" date="2021" name="Genome Biol. Evol.">
        <title>Developing a high-quality reference genome for a parasitic bivalve with doubly uniparental inheritance (Bivalvia: Unionida).</title>
        <authorList>
            <person name="Smith C.H."/>
        </authorList>
    </citation>
    <scope>NUCLEOTIDE SEQUENCE</scope>
    <source>
        <strain evidence="2">CHS0354</strain>
        <tissue evidence="2">Mantle</tissue>
    </source>
</reference>
<evidence type="ECO:0000313" key="3">
    <source>
        <dbReference type="Proteomes" id="UP001195483"/>
    </source>
</evidence>
<organism evidence="2 3">
    <name type="scientific">Potamilus streckersoni</name>
    <dbReference type="NCBI Taxonomy" id="2493646"/>
    <lineage>
        <taxon>Eukaryota</taxon>
        <taxon>Metazoa</taxon>
        <taxon>Spiralia</taxon>
        <taxon>Lophotrochozoa</taxon>
        <taxon>Mollusca</taxon>
        <taxon>Bivalvia</taxon>
        <taxon>Autobranchia</taxon>
        <taxon>Heteroconchia</taxon>
        <taxon>Palaeoheterodonta</taxon>
        <taxon>Unionida</taxon>
        <taxon>Unionoidea</taxon>
        <taxon>Unionidae</taxon>
        <taxon>Ambleminae</taxon>
        <taxon>Lampsilini</taxon>
        <taxon>Potamilus</taxon>
    </lineage>
</organism>
<dbReference type="CDD" id="cd05006">
    <property type="entry name" value="SIS_GmhA"/>
    <property type="match status" value="1"/>
</dbReference>
<dbReference type="Pfam" id="PF13580">
    <property type="entry name" value="SIS_2"/>
    <property type="match status" value="1"/>
</dbReference>
<dbReference type="InterPro" id="IPR005835">
    <property type="entry name" value="NTP_transferase_dom"/>
</dbReference>